<dbReference type="AlphaFoldDB" id="A0A0D3KL77"/>
<name>A0A0D3KL77_EMIH1</name>
<proteinExistence type="predicted"/>
<dbReference type="KEGG" id="ehx:EMIHUDRAFT_313414"/>
<keyword evidence="2" id="KW-1185">Reference proteome</keyword>
<evidence type="ECO:0000313" key="1">
    <source>
        <dbReference type="EnsemblProtists" id="EOD36512"/>
    </source>
</evidence>
<dbReference type="Proteomes" id="UP000013827">
    <property type="component" value="Unassembled WGS sequence"/>
</dbReference>
<reference evidence="1" key="2">
    <citation type="submission" date="2024-10" db="UniProtKB">
        <authorList>
            <consortium name="EnsemblProtists"/>
        </authorList>
    </citation>
    <scope>IDENTIFICATION</scope>
</reference>
<organism evidence="1 2">
    <name type="scientific">Emiliania huxleyi (strain CCMP1516)</name>
    <dbReference type="NCBI Taxonomy" id="280463"/>
    <lineage>
        <taxon>Eukaryota</taxon>
        <taxon>Haptista</taxon>
        <taxon>Haptophyta</taxon>
        <taxon>Prymnesiophyceae</taxon>
        <taxon>Isochrysidales</taxon>
        <taxon>Noelaerhabdaceae</taxon>
        <taxon>Emiliania</taxon>
    </lineage>
</organism>
<evidence type="ECO:0000313" key="2">
    <source>
        <dbReference type="Proteomes" id="UP000013827"/>
    </source>
</evidence>
<dbReference type="GeneID" id="17281782"/>
<dbReference type="EnsemblProtists" id="EOD36512">
    <property type="protein sequence ID" value="EOD36512"/>
    <property type="gene ID" value="EMIHUDRAFT_313414"/>
</dbReference>
<protein>
    <submittedName>
        <fullName evidence="1">Uncharacterized protein</fullName>
    </submittedName>
</protein>
<sequence length="179" mass="19752">MVPRPTQRVGGLRVLAYENRENASFHRMVSETAAATGLPVTIGAIAPASRRNLMSGDRERWLRGVLPTVRERLVLNVDATDALLLCTAEELSRKYDALAGSSSDLVVGGEVRAWPRYFRYEGVSIYRNMRSANATAYPARPDGMNGVLPRYVNIGTILGPARSYAKMLECMHEARALRA</sequence>
<accession>A0A0D3KL77</accession>
<dbReference type="PaxDb" id="2903-EOD36512"/>
<dbReference type="HOGENOM" id="CLU_1506156_0_0_1"/>
<dbReference type="RefSeq" id="XP_005788941.1">
    <property type="nucleotide sequence ID" value="XM_005788884.1"/>
</dbReference>
<reference evidence="2" key="1">
    <citation type="journal article" date="2013" name="Nature">
        <title>Pan genome of the phytoplankton Emiliania underpins its global distribution.</title>
        <authorList>
            <person name="Read B.A."/>
            <person name="Kegel J."/>
            <person name="Klute M.J."/>
            <person name="Kuo A."/>
            <person name="Lefebvre S.C."/>
            <person name="Maumus F."/>
            <person name="Mayer C."/>
            <person name="Miller J."/>
            <person name="Monier A."/>
            <person name="Salamov A."/>
            <person name="Young J."/>
            <person name="Aguilar M."/>
            <person name="Claverie J.M."/>
            <person name="Frickenhaus S."/>
            <person name="Gonzalez K."/>
            <person name="Herman E.K."/>
            <person name="Lin Y.C."/>
            <person name="Napier J."/>
            <person name="Ogata H."/>
            <person name="Sarno A.F."/>
            <person name="Shmutz J."/>
            <person name="Schroeder D."/>
            <person name="de Vargas C."/>
            <person name="Verret F."/>
            <person name="von Dassow P."/>
            <person name="Valentin K."/>
            <person name="Van de Peer Y."/>
            <person name="Wheeler G."/>
            <person name="Dacks J.B."/>
            <person name="Delwiche C.F."/>
            <person name="Dyhrman S.T."/>
            <person name="Glockner G."/>
            <person name="John U."/>
            <person name="Richards T."/>
            <person name="Worden A.Z."/>
            <person name="Zhang X."/>
            <person name="Grigoriev I.V."/>
            <person name="Allen A.E."/>
            <person name="Bidle K."/>
            <person name="Borodovsky M."/>
            <person name="Bowler C."/>
            <person name="Brownlee C."/>
            <person name="Cock J.M."/>
            <person name="Elias M."/>
            <person name="Gladyshev V.N."/>
            <person name="Groth M."/>
            <person name="Guda C."/>
            <person name="Hadaegh A."/>
            <person name="Iglesias-Rodriguez M.D."/>
            <person name="Jenkins J."/>
            <person name="Jones B.M."/>
            <person name="Lawson T."/>
            <person name="Leese F."/>
            <person name="Lindquist E."/>
            <person name="Lobanov A."/>
            <person name="Lomsadze A."/>
            <person name="Malik S.B."/>
            <person name="Marsh M.E."/>
            <person name="Mackinder L."/>
            <person name="Mock T."/>
            <person name="Mueller-Roeber B."/>
            <person name="Pagarete A."/>
            <person name="Parker M."/>
            <person name="Probert I."/>
            <person name="Quesneville H."/>
            <person name="Raines C."/>
            <person name="Rensing S.A."/>
            <person name="Riano-Pachon D.M."/>
            <person name="Richier S."/>
            <person name="Rokitta S."/>
            <person name="Shiraiwa Y."/>
            <person name="Soanes D.M."/>
            <person name="van der Giezen M."/>
            <person name="Wahlund T.M."/>
            <person name="Williams B."/>
            <person name="Wilson W."/>
            <person name="Wolfe G."/>
            <person name="Wurch L.L."/>
        </authorList>
    </citation>
    <scope>NUCLEOTIDE SEQUENCE</scope>
</reference>